<proteinExistence type="predicted"/>
<evidence type="ECO:0000313" key="3">
    <source>
        <dbReference type="Proteomes" id="UP000013897"/>
    </source>
</evidence>
<dbReference type="AlphaFoldDB" id="A0A829F1G6"/>
<protein>
    <recommendedName>
        <fullName evidence="1">Helix-turn-helix conjugative transposon-like domain-containing protein</fullName>
    </recommendedName>
</protein>
<evidence type="ECO:0000259" key="1">
    <source>
        <dbReference type="Pfam" id="PF12645"/>
    </source>
</evidence>
<dbReference type="EMBL" id="AITY01000044">
    <property type="protein sequence ID" value="EOM21242.1"/>
    <property type="molecule type" value="Genomic_DNA"/>
</dbReference>
<dbReference type="Pfam" id="PF12645">
    <property type="entry name" value="HTH_16"/>
    <property type="match status" value="1"/>
</dbReference>
<organism evidence="2 3">
    <name type="scientific">Enterococcus faecium EnGen0192</name>
    <dbReference type="NCBI Taxonomy" id="1157487"/>
    <lineage>
        <taxon>Bacteria</taxon>
        <taxon>Bacillati</taxon>
        <taxon>Bacillota</taxon>
        <taxon>Bacilli</taxon>
        <taxon>Lactobacillales</taxon>
        <taxon>Enterococcaceae</taxon>
        <taxon>Enterococcus</taxon>
    </lineage>
</organism>
<evidence type="ECO:0000313" key="2">
    <source>
        <dbReference type="EMBL" id="EOM21242.1"/>
    </source>
</evidence>
<dbReference type="RefSeq" id="WP_010861561.1">
    <property type="nucleotide sequence ID" value="NZ_KB949527.1"/>
</dbReference>
<accession>A0A829F1G6</accession>
<gene>
    <name evidence="2" type="ORF">SSM_02473</name>
</gene>
<name>A0A829F1G6_ENTFC</name>
<dbReference type="Proteomes" id="UP000013897">
    <property type="component" value="Unassembled WGS sequence"/>
</dbReference>
<feature type="domain" description="Helix-turn-helix conjugative transposon-like" evidence="1">
    <location>
        <begin position="17"/>
        <end position="41"/>
    </location>
</feature>
<dbReference type="InterPro" id="IPR024760">
    <property type="entry name" value="HTH_dom_conjug_TS-like"/>
</dbReference>
<comment type="caution">
    <text evidence="2">The sequence shown here is derived from an EMBL/GenBank/DDBJ whole genome shotgun (WGS) entry which is preliminary data.</text>
</comment>
<sequence>MVDKQRNQHYPLVPISIILSALKEDPISIKMILKHYHGYITMEWQQFF</sequence>
<reference evidence="2 3" key="1">
    <citation type="submission" date="2013-02" db="EMBL/GenBank/DDBJ databases">
        <title>The Genome Sequence of Enterococcus faecium HM1072.</title>
        <authorList>
            <consortium name="The Broad Institute Genome Sequencing Platform"/>
            <consortium name="The Broad Institute Genome Sequencing Center for Infectious Disease"/>
            <person name="Earl A.M."/>
            <person name="Gilmore M.S."/>
            <person name="Lebreton F."/>
            <person name="Courvalin P."/>
            <person name="Walker B."/>
            <person name="Young S.K."/>
            <person name="Zeng Q."/>
            <person name="Gargeya S."/>
            <person name="Fitzgerald M."/>
            <person name="Haas B."/>
            <person name="Abouelleil A."/>
            <person name="Alvarado L."/>
            <person name="Arachchi H.M."/>
            <person name="Berlin A.M."/>
            <person name="Chapman S.B."/>
            <person name="Dewar J."/>
            <person name="Goldberg J."/>
            <person name="Griggs A."/>
            <person name="Gujja S."/>
            <person name="Hansen M."/>
            <person name="Howarth C."/>
            <person name="Imamovic A."/>
            <person name="Larimer J."/>
            <person name="McCowan C."/>
            <person name="Murphy C."/>
            <person name="Neiman D."/>
            <person name="Pearson M."/>
            <person name="Priest M."/>
            <person name="Roberts A."/>
            <person name="Saif S."/>
            <person name="Shea T."/>
            <person name="Sisk P."/>
            <person name="Sykes S."/>
            <person name="Wortman J."/>
            <person name="Nusbaum C."/>
            <person name="Birren B."/>
        </authorList>
    </citation>
    <scope>NUCLEOTIDE SEQUENCE [LARGE SCALE GENOMIC DNA]</scope>
    <source>
        <strain evidence="2 3">HM1072</strain>
    </source>
</reference>